<evidence type="ECO:0000256" key="2">
    <source>
        <dbReference type="ARBA" id="ARBA00023002"/>
    </source>
</evidence>
<protein>
    <recommendedName>
        <fullName evidence="6">15-hydroxyprostaglandin dehydrogenase [NAD(+)]-like</fullName>
    </recommendedName>
</protein>
<evidence type="ECO:0000313" key="5">
    <source>
        <dbReference type="Proteomes" id="UP001329430"/>
    </source>
</evidence>
<organism evidence="4 5">
    <name type="scientific">Pyrocoelia pectoralis</name>
    <dbReference type="NCBI Taxonomy" id="417401"/>
    <lineage>
        <taxon>Eukaryota</taxon>
        <taxon>Metazoa</taxon>
        <taxon>Ecdysozoa</taxon>
        <taxon>Arthropoda</taxon>
        <taxon>Hexapoda</taxon>
        <taxon>Insecta</taxon>
        <taxon>Pterygota</taxon>
        <taxon>Neoptera</taxon>
        <taxon>Endopterygota</taxon>
        <taxon>Coleoptera</taxon>
        <taxon>Polyphaga</taxon>
        <taxon>Elateriformia</taxon>
        <taxon>Elateroidea</taxon>
        <taxon>Lampyridae</taxon>
        <taxon>Lampyrinae</taxon>
        <taxon>Pyrocoelia</taxon>
    </lineage>
</organism>
<evidence type="ECO:0008006" key="6">
    <source>
        <dbReference type="Google" id="ProtNLM"/>
    </source>
</evidence>
<dbReference type="Pfam" id="PF00106">
    <property type="entry name" value="adh_short"/>
    <property type="match status" value="1"/>
</dbReference>
<dbReference type="GO" id="GO:0005737">
    <property type="term" value="C:cytoplasm"/>
    <property type="evidence" value="ECO:0007669"/>
    <property type="project" value="TreeGrafter"/>
</dbReference>
<keyword evidence="2" id="KW-0560">Oxidoreductase</keyword>
<gene>
    <name evidence="4" type="ORF">RI129_006545</name>
</gene>
<name>A0AAN7ZGA0_9COLE</name>
<evidence type="ECO:0000256" key="3">
    <source>
        <dbReference type="RuleBase" id="RU000363"/>
    </source>
</evidence>
<dbReference type="InterPro" id="IPR002347">
    <property type="entry name" value="SDR_fam"/>
</dbReference>
<sequence>MFDVTGKVALITGGSQGIGAAIAKEFLQAGLRGVSIMARSEETSMKVIKELTNEFGEGKAVFIKGDVSDRQQFDDAFKRTVGVFNNIDIVVNNAIARGETAWERIIAVNLTGSITGTILALENYIPKYASDNGGVIINISSSAGLHGFPPLPVYTASKSGIIGLTRALGSDFHYKRTNIKVIAVCAGYTDTPAIFTDKSDFLGKAYFDLYEDYMKNLFPQPASAVSKAVVTVIKEGCSGSIWIADNSKPPYEVQLAVKKEEEQ</sequence>
<dbReference type="Proteomes" id="UP001329430">
    <property type="component" value="Chromosome 4"/>
</dbReference>
<comment type="similarity">
    <text evidence="1 3">Belongs to the short-chain dehydrogenases/reductases (SDR) family.</text>
</comment>
<dbReference type="PRINTS" id="PR00081">
    <property type="entry name" value="GDHRDH"/>
</dbReference>
<dbReference type="InterPro" id="IPR020904">
    <property type="entry name" value="Sc_DH/Rdtase_CS"/>
</dbReference>
<dbReference type="PROSITE" id="PS00061">
    <property type="entry name" value="ADH_SHORT"/>
    <property type="match status" value="1"/>
</dbReference>
<dbReference type="InterPro" id="IPR036291">
    <property type="entry name" value="NAD(P)-bd_dom_sf"/>
</dbReference>
<dbReference type="PANTHER" id="PTHR44229">
    <property type="entry name" value="15-HYDROXYPROSTAGLANDIN DEHYDROGENASE [NAD(+)]"/>
    <property type="match status" value="1"/>
</dbReference>
<proteinExistence type="inferred from homology"/>
<evidence type="ECO:0000256" key="1">
    <source>
        <dbReference type="ARBA" id="ARBA00006484"/>
    </source>
</evidence>
<evidence type="ECO:0000313" key="4">
    <source>
        <dbReference type="EMBL" id="KAK5645245.1"/>
    </source>
</evidence>
<dbReference type="PANTHER" id="PTHR44229:SF8">
    <property type="entry name" value="ALCOHOL DEHYDROGENASE-RELATED"/>
    <property type="match status" value="1"/>
</dbReference>
<dbReference type="AlphaFoldDB" id="A0AAN7ZGA0"/>
<dbReference type="PRINTS" id="PR00080">
    <property type="entry name" value="SDRFAMILY"/>
</dbReference>
<dbReference type="EMBL" id="JAVRBK010000004">
    <property type="protein sequence ID" value="KAK5645245.1"/>
    <property type="molecule type" value="Genomic_DNA"/>
</dbReference>
<comment type="caution">
    <text evidence="4">The sequence shown here is derived from an EMBL/GenBank/DDBJ whole genome shotgun (WGS) entry which is preliminary data.</text>
</comment>
<keyword evidence="5" id="KW-1185">Reference proteome</keyword>
<dbReference type="GO" id="GO:0016616">
    <property type="term" value="F:oxidoreductase activity, acting on the CH-OH group of donors, NAD or NADP as acceptor"/>
    <property type="evidence" value="ECO:0007669"/>
    <property type="project" value="TreeGrafter"/>
</dbReference>
<accession>A0AAN7ZGA0</accession>
<reference evidence="4 5" key="1">
    <citation type="journal article" date="2024" name="Insects">
        <title>An Improved Chromosome-Level Genome Assembly of the Firefly Pyrocoelia pectoralis.</title>
        <authorList>
            <person name="Fu X."/>
            <person name="Meyer-Rochow V.B."/>
            <person name="Ballantyne L."/>
            <person name="Zhu X."/>
        </authorList>
    </citation>
    <scope>NUCLEOTIDE SEQUENCE [LARGE SCALE GENOMIC DNA]</scope>
    <source>
        <strain evidence="4">XCY_ONT2</strain>
    </source>
</reference>
<dbReference type="Gene3D" id="3.40.50.720">
    <property type="entry name" value="NAD(P)-binding Rossmann-like Domain"/>
    <property type="match status" value="1"/>
</dbReference>
<dbReference type="SUPFAM" id="SSF51735">
    <property type="entry name" value="NAD(P)-binding Rossmann-fold domains"/>
    <property type="match status" value="1"/>
</dbReference>